<keyword evidence="2" id="KW-1185">Reference proteome</keyword>
<evidence type="ECO:0000313" key="2">
    <source>
        <dbReference type="Proteomes" id="UP000619260"/>
    </source>
</evidence>
<accession>A0A8J3YUE7</accession>
<sequence length="86" mass="9654">MPAANPSDRALVARQAAHTRWARCDDPKAATAPARKGFLARFEREVDPDQTLDPAERARRAEHAMRAYMTRMAMRSSQSRRGSGSR</sequence>
<dbReference type="EMBL" id="BOPF01000032">
    <property type="protein sequence ID" value="GIJ50001.1"/>
    <property type="molecule type" value="Genomic_DNA"/>
</dbReference>
<reference evidence="1" key="1">
    <citation type="submission" date="2021-01" db="EMBL/GenBank/DDBJ databases">
        <title>Whole genome shotgun sequence of Virgisporangium aliadipatigenens NBRC 105644.</title>
        <authorList>
            <person name="Komaki H."/>
            <person name="Tamura T."/>
        </authorList>
    </citation>
    <scope>NUCLEOTIDE SEQUENCE</scope>
    <source>
        <strain evidence="1">NBRC 105644</strain>
    </source>
</reference>
<dbReference type="AlphaFoldDB" id="A0A8J3YUE7"/>
<comment type="caution">
    <text evidence="1">The sequence shown here is derived from an EMBL/GenBank/DDBJ whole genome shotgun (WGS) entry which is preliminary data.</text>
</comment>
<proteinExistence type="predicted"/>
<dbReference type="Proteomes" id="UP000619260">
    <property type="component" value="Unassembled WGS sequence"/>
</dbReference>
<gene>
    <name evidence="1" type="ORF">Val02_68870</name>
</gene>
<evidence type="ECO:0000313" key="1">
    <source>
        <dbReference type="EMBL" id="GIJ50001.1"/>
    </source>
</evidence>
<name>A0A8J3YUE7_9ACTN</name>
<organism evidence="1 2">
    <name type="scientific">Virgisporangium aliadipatigenens</name>
    <dbReference type="NCBI Taxonomy" id="741659"/>
    <lineage>
        <taxon>Bacteria</taxon>
        <taxon>Bacillati</taxon>
        <taxon>Actinomycetota</taxon>
        <taxon>Actinomycetes</taxon>
        <taxon>Micromonosporales</taxon>
        <taxon>Micromonosporaceae</taxon>
        <taxon>Virgisporangium</taxon>
    </lineage>
</organism>
<protein>
    <submittedName>
        <fullName evidence="1">Uncharacterized protein</fullName>
    </submittedName>
</protein>